<dbReference type="InterPro" id="IPR051406">
    <property type="entry name" value="PLD_domain"/>
</dbReference>
<dbReference type="Pfam" id="PF13091">
    <property type="entry name" value="PLDc_2"/>
    <property type="match status" value="1"/>
</dbReference>
<dbReference type="Gene3D" id="3.30.870.10">
    <property type="entry name" value="Endonuclease Chain A"/>
    <property type="match status" value="1"/>
</dbReference>
<dbReference type="KEGG" id="nti:DNFV4_02276"/>
<organism evidence="9 10">
    <name type="scientific">Nitrospira tepida</name>
    <dbReference type="NCBI Taxonomy" id="2973512"/>
    <lineage>
        <taxon>Bacteria</taxon>
        <taxon>Pseudomonadati</taxon>
        <taxon>Nitrospirota</taxon>
        <taxon>Nitrospiria</taxon>
        <taxon>Nitrospirales</taxon>
        <taxon>Nitrospiraceae</taxon>
        <taxon>Nitrospira</taxon>
    </lineage>
</organism>
<evidence type="ECO:0000256" key="5">
    <source>
        <dbReference type="ARBA" id="ARBA00022963"/>
    </source>
</evidence>
<evidence type="ECO:0000313" key="9">
    <source>
        <dbReference type="EMBL" id="CAI4031855.1"/>
    </source>
</evidence>
<dbReference type="RefSeq" id="WP_289268615.1">
    <property type="nucleotide sequence ID" value="NZ_OX365700.1"/>
</dbReference>
<dbReference type="GO" id="GO:0006793">
    <property type="term" value="P:phosphorus metabolic process"/>
    <property type="evidence" value="ECO:0007669"/>
    <property type="project" value="UniProtKB-ARBA"/>
</dbReference>
<dbReference type="PROSITE" id="PS50035">
    <property type="entry name" value="PLD"/>
    <property type="match status" value="1"/>
</dbReference>
<evidence type="ECO:0000259" key="8">
    <source>
        <dbReference type="PROSITE" id="PS50035"/>
    </source>
</evidence>
<feature type="domain" description="PLD phosphodiesterase" evidence="8">
    <location>
        <begin position="123"/>
        <end position="150"/>
    </location>
</feature>
<keyword evidence="6" id="KW-0443">Lipid metabolism</keyword>
<comment type="catalytic activity">
    <reaction evidence="1">
        <text>a 1,2-diacyl-sn-glycero-3-phosphocholine + H2O = a 1,2-diacyl-sn-glycero-3-phosphate + choline + H(+)</text>
        <dbReference type="Rhea" id="RHEA:14445"/>
        <dbReference type="ChEBI" id="CHEBI:15354"/>
        <dbReference type="ChEBI" id="CHEBI:15377"/>
        <dbReference type="ChEBI" id="CHEBI:15378"/>
        <dbReference type="ChEBI" id="CHEBI:57643"/>
        <dbReference type="ChEBI" id="CHEBI:58608"/>
        <dbReference type="EC" id="3.1.4.4"/>
    </reaction>
</comment>
<keyword evidence="5" id="KW-0442">Lipid degradation</keyword>
<evidence type="ECO:0000256" key="1">
    <source>
        <dbReference type="ARBA" id="ARBA00000798"/>
    </source>
</evidence>
<feature type="transmembrane region" description="Helical" evidence="7">
    <location>
        <begin position="63"/>
        <end position="81"/>
    </location>
</feature>
<dbReference type="EC" id="3.1.4.4" evidence="3"/>
<dbReference type="PANTHER" id="PTHR43856:SF1">
    <property type="entry name" value="MITOCHONDRIAL CARDIOLIPIN HYDROLASE"/>
    <property type="match status" value="1"/>
</dbReference>
<dbReference type="SUPFAM" id="SSF56024">
    <property type="entry name" value="Phospholipase D/nuclease"/>
    <property type="match status" value="1"/>
</dbReference>
<reference evidence="9" key="1">
    <citation type="submission" date="2022-10" db="EMBL/GenBank/DDBJ databases">
        <authorList>
            <person name="Koch H."/>
        </authorList>
    </citation>
    <scope>NUCLEOTIDE SEQUENCE</scope>
    <source>
        <strain evidence="9">DNF</strain>
    </source>
</reference>
<dbReference type="InterPro" id="IPR001736">
    <property type="entry name" value="PLipase_D/transphosphatidylase"/>
</dbReference>
<keyword evidence="7" id="KW-1133">Transmembrane helix</keyword>
<evidence type="ECO:0000256" key="3">
    <source>
        <dbReference type="ARBA" id="ARBA00012027"/>
    </source>
</evidence>
<dbReference type="AlphaFoldDB" id="A0AA86MZC8"/>
<keyword evidence="4" id="KW-0378">Hydrolase</keyword>
<name>A0AA86MZC8_9BACT</name>
<dbReference type="InterPro" id="IPR025202">
    <property type="entry name" value="PLD-like_dom"/>
</dbReference>
<accession>A0AA86MZC8</accession>
<dbReference type="PROSITE" id="PS51257">
    <property type="entry name" value="PROKAR_LIPOPROTEIN"/>
    <property type="match status" value="1"/>
</dbReference>
<keyword evidence="10" id="KW-1185">Reference proteome</keyword>
<evidence type="ECO:0000256" key="6">
    <source>
        <dbReference type="ARBA" id="ARBA00023098"/>
    </source>
</evidence>
<proteinExistence type="inferred from homology"/>
<protein>
    <recommendedName>
        <fullName evidence="3">phospholipase D</fullName>
        <ecNumber evidence="3">3.1.4.4</ecNumber>
    </recommendedName>
</protein>
<gene>
    <name evidence="9" type="ORF">DNFV4_02276</name>
</gene>
<sequence>MARRAQLGIALMLCSCVVLRLSAVGLILGFGSNQAWSSIETYYAPEDNPGDRVVQLYQDAEHYIYVAMYAFTYPSAVRALVAAKKRGVDVRVITDRGRLEDQKQTAALETLRLAGVPIRINRHDNLMHMKQVIVDDRVNTNGSMNQTSSGNGYNDERLDIIEDAASTTKAKQKFLAMWRNRERFVAWTGGPLGVGK</sequence>
<comment type="similarity">
    <text evidence="2">Belongs to the phospholipase D family.</text>
</comment>
<keyword evidence="7" id="KW-0472">Membrane</keyword>
<dbReference type="GO" id="GO:0004630">
    <property type="term" value="F:phospholipase D activity"/>
    <property type="evidence" value="ECO:0007669"/>
    <property type="project" value="UniProtKB-EC"/>
</dbReference>
<evidence type="ECO:0000313" key="10">
    <source>
        <dbReference type="Proteomes" id="UP001179121"/>
    </source>
</evidence>
<evidence type="ECO:0000256" key="4">
    <source>
        <dbReference type="ARBA" id="ARBA00022801"/>
    </source>
</evidence>
<dbReference type="PANTHER" id="PTHR43856">
    <property type="entry name" value="CARDIOLIPIN HYDROLASE"/>
    <property type="match status" value="1"/>
</dbReference>
<dbReference type="EMBL" id="OX365700">
    <property type="protein sequence ID" value="CAI4031855.1"/>
    <property type="molecule type" value="Genomic_DNA"/>
</dbReference>
<dbReference type="GO" id="GO:0016891">
    <property type="term" value="F:RNA endonuclease activity producing 5'-phosphomonoesters, hydrolytic mechanism"/>
    <property type="evidence" value="ECO:0007669"/>
    <property type="project" value="TreeGrafter"/>
</dbReference>
<evidence type="ECO:0000256" key="7">
    <source>
        <dbReference type="SAM" id="Phobius"/>
    </source>
</evidence>
<evidence type="ECO:0000256" key="2">
    <source>
        <dbReference type="ARBA" id="ARBA00008664"/>
    </source>
</evidence>
<dbReference type="GO" id="GO:0016042">
    <property type="term" value="P:lipid catabolic process"/>
    <property type="evidence" value="ECO:0007669"/>
    <property type="project" value="UniProtKB-KW"/>
</dbReference>
<dbReference type="Proteomes" id="UP001179121">
    <property type="component" value="Chromosome"/>
</dbReference>
<keyword evidence="7" id="KW-0812">Transmembrane</keyword>